<evidence type="ECO:0000256" key="1">
    <source>
        <dbReference type="SAM" id="Phobius"/>
    </source>
</evidence>
<proteinExistence type="predicted"/>
<dbReference type="Proteomes" id="UP001152447">
    <property type="component" value="Unassembled WGS sequence"/>
</dbReference>
<organism evidence="2 3">
    <name type="scientific">Pseudoalteromonas haloplanktis</name>
    <name type="common">Alteromonas haloplanktis</name>
    <dbReference type="NCBI Taxonomy" id="228"/>
    <lineage>
        <taxon>Bacteria</taxon>
        <taxon>Pseudomonadati</taxon>
        <taxon>Pseudomonadota</taxon>
        <taxon>Gammaproteobacteria</taxon>
        <taxon>Alteromonadales</taxon>
        <taxon>Pseudoalteromonadaceae</taxon>
        <taxon>Pseudoalteromonas</taxon>
    </lineage>
</organism>
<evidence type="ECO:0000313" key="2">
    <source>
        <dbReference type="EMBL" id="CAH9058274.1"/>
    </source>
</evidence>
<dbReference type="AlphaFoldDB" id="A0A9W4QY30"/>
<evidence type="ECO:0000313" key="3">
    <source>
        <dbReference type="Proteomes" id="UP001152447"/>
    </source>
</evidence>
<feature type="transmembrane region" description="Helical" evidence="1">
    <location>
        <begin position="20"/>
        <end position="39"/>
    </location>
</feature>
<accession>A0A9W4QY30</accession>
<keyword evidence="1" id="KW-0472">Membrane</keyword>
<keyword evidence="3" id="KW-1185">Reference proteome</keyword>
<dbReference type="EMBL" id="CAMAPB010000023">
    <property type="protein sequence ID" value="CAH9058274.1"/>
    <property type="molecule type" value="Genomic_DNA"/>
</dbReference>
<name>A0A9W4QY30_PSEHA</name>
<keyword evidence="1" id="KW-1133">Transmembrane helix</keyword>
<gene>
    <name evidence="2" type="ORF">PSEHALCIP103_01830</name>
</gene>
<feature type="transmembrane region" description="Helical" evidence="1">
    <location>
        <begin position="45"/>
        <end position="68"/>
    </location>
</feature>
<dbReference type="RefSeq" id="WP_076921684.1">
    <property type="nucleotide sequence ID" value="NZ_CAMAPB010000023.1"/>
</dbReference>
<sequence length="166" mass="19621">MLKRMTLTFDLKKLFRLHRWTLAVAVYIFIIWFTTPDTWSHQETYFRAVTLRQLSIILIPVFITYFLVDFFKNKPIIVDLNEQTLIQGEKVIDLIKADHITIVEKPVIKSIEIHFSKHGYSLVKIPGWFIEDVTQTSLNFYHYAKNTDKKFSISRKRTSPLKGSII</sequence>
<comment type="caution">
    <text evidence="2">The sequence shown here is derived from an EMBL/GenBank/DDBJ whole genome shotgun (WGS) entry which is preliminary data.</text>
</comment>
<reference evidence="2" key="1">
    <citation type="submission" date="2022-07" db="EMBL/GenBank/DDBJ databases">
        <authorList>
            <person name="Criscuolo A."/>
        </authorList>
    </citation>
    <scope>NUCLEOTIDE SEQUENCE</scope>
    <source>
        <strain evidence="2">CIP103197</strain>
    </source>
</reference>
<protein>
    <submittedName>
        <fullName evidence="2">Uncharacterized protein</fullName>
    </submittedName>
</protein>
<keyword evidence="1" id="KW-0812">Transmembrane</keyword>